<keyword evidence="2" id="KW-1185">Reference proteome</keyword>
<evidence type="ECO:0000313" key="2">
    <source>
        <dbReference type="Proteomes" id="UP000076935"/>
    </source>
</evidence>
<dbReference type="EMBL" id="LQWY01000034">
    <property type="protein sequence ID" value="OAH60686.1"/>
    <property type="molecule type" value="Genomic_DNA"/>
</dbReference>
<proteinExistence type="predicted"/>
<dbReference type="Proteomes" id="UP000076935">
    <property type="component" value="Unassembled WGS sequence"/>
</dbReference>
<dbReference type="PANTHER" id="PTHR43844">
    <property type="entry name" value="METHIONINE SYNTHASE"/>
    <property type="match status" value="1"/>
</dbReference>
<organism evidence="1 2">
    <name type="scientific">Domibacillus aminovorans</name>
    <dbReference type="NCBI Taxonomy" id="29332"/>
    <lineage>
        <taxon>Bacteria</taxon>
        <taxon>Bacillati</taxon>
        <taxon>Bacillota</taxon>
        <taxon>Bacilli</taxon>
        <taxon>Bacillales</taxon>
        <taxon>Bacillaceae</taxon>
        <taxon>Domibacillus</taxon>
    </lineage>
</organism>
<gene>
    <name evidence="1" type="ORF">AWH49_02745</name>
</gene>
<name>A0A177L5N9_9BACI</name>
<reference evidence="1 2" key="1">
    <citation type="submission" date="2016-01" db="EMBL/GenBank/DDBJ databases">
        <title>Investigation of taxonomic status of Bacillus aminovorans.</title>
        <authorList>
            <person name="Verma A."/>
            <person name="Pal Y."/>
            <person name="Krishnamurthi S."/>
        </authorList>
    </citation>
    <scope>NUCLEOTIDE SEQUENCE [LARGE SCALE GENOMIC DNA]</scope>
    <source>
        <strain evidence="1 2">DSM 1314</strain>
    </source>
</reference>
<sequence length="86" mass="9709">MDSPLQFVTGEKNVVLGLVSSKTGELEEKEQIITHIQEASHYVPLDRLALSPQCAFASTEEGIILTEEQQWAKLHFIKDIAEDVWK</sequence>
<protein>
    <recommendedName>
        <fullName evidence="3">Cobalamin-independent methionine synthase MetE C-terminal/archaeal domain-containing protein</fullName>
    </recommendedName>
</protein>
<dbReference type="Gene3D" id="3.20.20.210">
    <property type="match status" value="1"/>
</dbReference>
<evidence type="ECO:0008006" key="3">
    <source>
        <dbReference type="Google" id="ProtNLM"/>
    </source>
</evidence>
<comment type="caution">
    <text evidence="1">The sequence shown here is derived from an EMBL/GenBank/DDBJ whole genome shotgun (WGS) entry which is preliminary data.</text>
</comment>
<dbReference type="SUPFAM" id="SSF51726">
    <property type="entry name" value="UROD/MetE-like"/>
    <property type="match status" value="1"/>
</dbReference>
<dbReference type="STRING" id="29332.AWH48_00625"/>
<dbReference type="PANTHER" id="PTHR43844:SF1">
    <property type="entry name" value="METHIONINE SYNTHASE"/>
    <property type="match status" value="1"/>
</dbReference>
<dbReference type="InterPro" id="IPR038071">
    <property type="entry name" value="UROD/MetE-like_sf"/>
</dbReference>
<evidence type="ECO:0000313" key="1">
    <source>
        <dbReference type="EMBL" id="OAH60686.1"/>
    </source>
</evidence>
<dbReference type="AlphaFoldDB" id="A0A177L5N9"/>
<accession>A0A177L5N9</accession>